<proteinExistence type="inferred from homology"/>
<keyword evidence="3 4" id="KW-0732">Signal</keyword>
<dbReference type="Proteomes" id="UP001595699">
    <property type="component" value="Unassembled WGS sequence"/>
</dbReference>
<comment type="similarity">
    <text evidence="1">Belongs to the bacterial solute-binding protein 1 family.</text>
</comment>
<name>A0ABV7YNT6_9ACTN</name>
<reference evidence="6" key="1">
    <citation type="journal article" date="2019" name="Int. J. Syst. Evol. Microbiol.">
        <title>The Global Catalogue of Microorganisms (GCM) 10K type strain sequencing project: providing services to taxonomists for standard genome sequencing and annotation.</title>
        <authorList>
            <consortium name="The Broad Institute Genomics Platform"/>
            <consortium name="The Broad Institute Genome Sequencing Center for Infectious Disease"/>
            <person name="Wu L."/>
            <person name="Ma J."/>
        </authorList>
    </citation>
    <scope>NUCLEOTIDE SEQUENCE [LARGE SCALE GENOMIC DNA]</scope>
    <source>
        <strain evidence="6">CGMCC 4.7241</strain>
    </source>
</reference>
<dbReference type="RefSeq" id="WP_205121060.1">
    <property type="nucleotide sequence ID" value="NZ_JAFBCM010000001.1"/>
</dbReference>
<feature type="chain" id="PRO_5046005818" evidence="4">
    <location>
        <begin position="26"/>
        <end position="424"/>
    </location>
</feature>
<comment type="caution">
    <text evidence="5">The sequence shown here is derived from an EMBL/GenBank/DDBJ whole genome shotgun (WGS) entry which is preliminary data.</text>
</comment>
<dbReference type="Pfam" id="PF01547">
    <property type="entry name" value="SBP_bac_1"/>
    <property type="match status" value="1"/>
</dbReference>
<evidence type="ECO:0000256" key="2">
    <source>
        <dbReference type="ARBA" id="ARBA00022448"/>
    </source>
</evidence>
<dbReference type="PROSITE" id="PS51257">
    <property type="entry name" value="PROKAR_LIPOPROTEIN"/>
    <property type="match status" value="1"/>
</dbReference>
<dbReference type="InterPro" id="IPR006311">
    <property type="entry name" value="TAT_signal"/>
</dbReference>
<keyword evidence="6" id="KW-1185">Reference proteome</keyword>
<keyword evidence="2" id="KW-0813">Transport</keyword>
<dbReference type="PANTHER" id="PTHR30061:SF50">
    <property type="entry name" value="MALTOSE_MALTODEXTRIN-BINDING PERIPLASMIC PROTEIN"/>
    <property type="match status" value="1"/>
</dbReference>
<dbReference type="CDD" id="cd13585">
    <property type="entry name" value="PBP2_TMBP_like"/>
    <property type="match status" value="1"/>
</dbReference>
<dbReference type="Gene3D" id="3.40.190.10">
    <property type="entry name" value="Periplasmic binding protein-like II"/>
    <property type="match status" value="2"/>
</dbReference>
<accession>A0ABV7YNT6</accession>
<evidence type="ECO:0000256" key="1">
    <source>
        <dbReference type="ARBA" id="ARBA00008520"/>
    </source>
</evidence>
<evidence type="ECO:0000256" key="3">
    <source>
        <dbReference type="ARBA" id="ARBA00022729"/>
    </source>
</evidence>
<sequence length="424" mass="46173">MTTTRRDLLRLAGLAGVAAAAAACAGAPKDPTTSGGGDAKTFSVYWNAGHAYKAYDKVIAEFEKAHGVTVNLNKQQWPDLRTRLLADFASGNVPDVVEEPGGWVQEFAISGDARPLQEYVDEDGEKIGFPQDWQPGTVDRNSFEGKVYGVQLHYTCTLLLYNKAMLTAAGVEPPTTWNDFLTVAKKLTKDGVHGVALNQDAGYSWPWLLQNAVKYYDPDSKQVLAPNEAAVEALQFQADLVHKHKVSPVPTPGTDYSGPQKLLSANRAAMILTGPWDLAPIAQTSPDLELGIAVPLHHKTQATISAGTSLFVPAKAKNPELSWDFIKRITALEVERAATKEVGMLMPRRSWAQQPEVKNDERYKAFSQSFPFAEDSSAELRLTGKSGEIGELYKTLYQSVVMRNEPAAKAVPTFVEAAKKVLGS</sequence>
<dbReference type="InterPro" id="IPR006059">
    <property type="entry name" value="SBP"/>
</dbReference>
<gene>
    <name evidence="5" type="ORF">ACFOUW_33480</name>
</gene>
<protein>
    <submittedName>
        <fullName evidence="5">ABC transporter substrate-binding protein</fullName>
    </submittedName>
</protein>
<evidence type="ECO:0000313" key="5">
    <source>
        <dbReference type="EMBL" id="MFC3765788.1"/>
    </source>
</evidence>
<evidence type="ECO:0000256" key="4">
    <source>
        <dbReference type="SAM" id="SignalP"/>
    </source>
</evidence>
<dbReference type="EMBL" id="JBHRZH010000043">
    <property type="protein sequence ID" value="MFC3765788.1"/>
    <property type="molecule type" value="Genomic_DNA"/>
</dbReference>
<dbReference type="PANTHER" id="PTHR30061">
    <property type="entry name" value="MALTOSE-BINDING PERIPLASMIC PROTEIN"/>
    <property type="match status" value="1"/>
</dbReference>
<feature type="signal peptide" evidence="4">
    <location>
        <begin position="1"/>
        <end position="25"/>
    </location>
</feature>
<evidence type="ECO:0000313" key="6">
    <source>
        <dbReference type="Proteomes" id="UP001595699"/>
    </source>
</evidence>
<dbReference type="SUPFAM" id="SSF53850">
    <property type="entry name" value="Periplasmic binding protein-like II"/>
    <property type="match status" value="1"/>
</dbReference>
<dbReference type="PROSITE" id="PS51318">
    <property type="entry name" value="TAT"/>
    <property type="match status" value="1"/>
</dbReference>
<organism evidence="5 6">
    <name type="scientific">Tenggerimyces flavus</name>
    <dbReference type="NCBI Taxonomy" id="1708749"/>
    <lineage>
        <taxon>Bacteria</taxon>
        <taxon>Bacillati</taxon>
        <taxon>Actinomycetota</taxon>
        <taxon>Actinomycetes</taxon>
        <taxon>Propionibacteriales</taxon>
        <taxon>Nocardioidaceae</taxon>
        <taxon>Tenggerimyces</taxon>
    </lineage>
</organism>